<gene>
    <name evidence="4" type="ORF">J3U87_28335</name>
</gene>
<accession>A0A8A4TIT2</accession>
<feature type="compositionally biased region" description="Basic and acidic residues" evidence="1">
    <location>
        <begin position="1"/>
        <end position="10"/>
    </location>
</feature>
<feature type="transmembrane region" description="Helical" evidence="2">
    <location>
        <begin position="76"/>
        <end position="97"/>
    </location>
</feature>
<sequence length="117" mass="13426">MTTSDPREDTGSSPDDAAGPDLSSPRVQALLDRYWHRNLRWMGVLLCVWLVVGLGCGILFADVLNQFRLFGYPLGFWFAQQGSIMTFVVLILIYCLVMNRLDAQHHRDLQRLKKESR</sequence>
<name>A0A8A4TIT2_SULCO</name>
<feature type="region of interest" description="Disordered" evidence="1">
    <location>
        <begin position="1"/>
        <end position="23"/>
    </location>
</feature>
<evidence type="ECO:0000256" key="2">
    <source>
        <dbReference type="SAM" id="Phobius"/>
    </source>
</evidence>
<dbReference type="RefSeq" id="WP_237379145.1">
    <property type="nucleotide sequence ID" value="NZ_CP071793.1"/>
</dbReference>
<reference evidence="4" key="1">
    <citation type="submission" date="2021-03" db="EMBL/GenBank/DDBJ databases">
        <title>Acanthopleuribacteraceae sp. M133.</title>
        <authorList>
            <person name="Wang G."/>
        </authorList>
    </citation>
    <scope>NUCLEOTIDE SEQUENCE</scope>
    <source>
        <strain evidence="4">M133</strain>
    </source>
</reference>
<keyword evidence="2" id="KW-0472">Membrane</keyword>
<proteinExistence type="predicted"/>
<dbReference type="Pfam" id="PF13937">
    <property type="entry name" value="DUF4212"/>
    <property type="match status" value="1"/>
</dbReference>
<dbReference type="NCBIfam" id="TIGR03647">
    <property type="entry name" value="Na_symport_sm"/>
    <property type="match status" value="1"/>
</dbReference>
<keyword evidence="5" id="KW-1185">Reference proteome</keyword>
<dbReference type="InterPro" id="IPR019886">
    <property type="entry name" value="Na_symporter_ssu"/>
</dbReference>
<dbReference type="KEGG" id="scor:J3U87_28335"/>
<evidence type="ECO:0000313" key="5">
    <source>
        <dbReference type="Proteomes" id="UP000663929"/>
    </source>
</evidence>
<dbReference type="EMBL" id="CP071793">
    <property type="protein sequence ID" value="QTD49513.1"/>
    <property type="molecule type" value="Genomic_DNA"/>
</dbReference>
<keyword evidence="2" id="KW-1133">Transmembrane helix</keyword>
<dbReference type="Proteomes" id="UP000663929">
    <property type="component" value="Chromosome"/>
</dbReference>
<protein>
    <submittedName>
        <fullName evidence="4">DUF4212 domain-containing protein</fullName>
    </submittedName>
</protein>
<dbReference type="AlphaFoldDB" id="A0A8A4TIT2"/>
<evidence type="ECO:0000256" key="1">
    <source>
        <dbReference type="SAM" id="MobiDB-lite"/>
    </source>
</evidence>
<evidence type="ECO:0000259" key="3">
    <source>
        <dbReference type="Pfam" id="PF13937"/>
    </source>
</evidence>
<keyword evidence="2" id="KW-0812">Transmembrane</keyword>
<feature type="domain" description="Sodium symporter small subunit" evidence="3">
    <location>
        <begin position="32"/>
        <end position="106"/>
    </location>
</feature>
<evidence type="ECO:0000313" key="4">
    <source>
        <dbReference type="EMBL" id="QTD49513.1"/>
    </source>
</evidence>
<feature type="transmembrane region" description="Helical" evidence="2">
    <location>
        <begin position="41"/>
        <end position="64"/>
    </location>
</feature>
<organism evidence="4 5">
    <name type="scientific">Sulfidibacter corallicola</name>
    <dbReference type="NCBI Taxonomy" id="2818388"/>
    <lineage>
        <taxon>Bacteria</taxon>
        <taxon>Pseudomonadati</taxon>
        <taxon>Acidobacteriota</taxon>
        <taxon>Holophagae</taxon>
        <taxon>Acanthopleuribacterales</taxon>
        <taxon>Acanthopleuribacteraceae</taxon>
        <taxon>Sulfidibacter</taxon>
    </lineage>
</organism>